<dbReference type="SUPFAM" id="SSF159270">
    <property type="entry name" value="YmcC-like"/>
    <property type="match status" value="1"/>
</dbReference>
<keyword evidence="1" id="KW-0449">Lipoprotein</keyword>
<keyword evidence="2" id="KW-1185">Reference proteome</keyword>
<evidence type="ECO:0000313" key="2">
    <source>
        <dbReference type="Proteomes" id="UP000319941"/>
    </source>
</evidence>
<dbReference type="Proteomes" id="UP000319941">
    <property type="component" value="Unassembled WGS sequence"/>
</dbReference>
<proteinExistence type="predicted"/>
<accession>A0A558HQA2</accession>
<dbReference type="AlphaFoldDB" id="A0A558HQA2"/>
<dbReference type="PROSITE" id="PS51257">
    <property type="entry name" value="PROKAR_LIPOPROTEIN"/>
    <property type="match status" value="1"/>
</dbReference>
<evidence type="ECO:0000313" key="1">
    <source>
        <dbReference type="EMBL" id="TVU71303.1"/>
    </source>
</evidence>
<comment type="caution">
    <text evidence="1">The sequence shown here is derived from an EMBL/GenBank/DDBJ whole genome shotgun (WGS) entry which is preliminary data.</text>
</comment>
<dbReference type="RefSeq" id="WP_144727173.1">
    <property type="nucleotide sequence ID" value="NZ_CAWOWR010000097.1"/>
</dbReference>
<dbReference type="EMBL" id="VNFH01000004">
    <property type="protein sequence ID" value="TVU71303.1"/>
    <property type="molecule type" value="Genomic_DNA"/>
</dbReference>
<sequence length="267" mass="29093">MKPISIARQGRQVALLSVIGSILLVGCSTLEQGQLGQTAGAVMGRDMFDAEQARALPYASLRLSHGGNTGLVVLATLDAPASDASVRQELARFETADHAFIRLENGLLGGTAGFDHDLLDMQRDMHVKQDAVVAESVGTGSVDSKPVVTVQGGETSSSTQPWRLDTQHVLHYDVRSRWRRMDGSEGYALGRAEWQCAPARPVALPLGTQSLAECQEKIHWQNGKVSTNHYGVADSNDDSLPARVWTADVQPWPNAPRWSWEVARGWW</sequence>
<dbReference type="OrthoDB" id="6156230at2"/>
<dbReference type="Gene3D" id="2.40.360.10">
    <property type="entry name" value="YmcC-like"/>
    <property type="match status" value="1"/>
</dbReference>
<gene>
    <name evidence="1" type="ORF">FQP86_07225</name>
</gene>
<reference evidence="1 2" key="1">
    <citation type="submission" date="2019-07" db="EMBL/GenBank/DDBJ databases">
        <title>Diversity of Bacteria from Kongsfjorden, Arctic.</title>
        <authorList>
            <person name="Yu Y."/>
        </authorList>
    </citation>
    <scope>NUCLEOTIDE SEQUENCE [LARGE SCALE GENOMIC DNA]</scope>
    <source>
        <strain evidence="1 2">SM1923</strain>
    </source>
</reference>
<protein>
    <submittedName>
        <fullName evidence="1">YjbF family lipoprotein</fullName>
    </submittedName>
</protein>
<dbReference type="InterPro" id="IPR023373">
    <property type="entry name" value="YmcC_sf"/>
</dbReference>
<organism evidence="1 2">
    <name type="scientific">Cobetia crustatorum</name>
    <dbReference type="NCBI Taxonomy" id="553385"/>
    <lineage>
        <taxon>Bacteria</taxon>
        <taxon>Pseudomonadati</taxon>
        <taxon>Pseudomonadota</taxon>
        <taxon>Gammaproteobacteria</taxon>
        <taxon>Oceanospirillales</taxon>
        <taxon>Halomonadaceae</taxon>
        <taxon>Cobetia</taxon>
    </lineage>
</organism>
<name>A0A558HQA2_9GAMM</name>